<accession>A0A6L8W992</accession>
<dbReference type="InterPro" id="IPR020904">
    <property type="entry name" value="Sc_DH/Rdtase_CS"/>
</dbReference>
<dbReference type="GO" id="GO:0016614">
    <property type="term" value="F:oxidoreductase activity, acting on CH-OH group of donors"/>
    <property type="evidence" value="ECO:0007669"/>
    <property type="project" value="UniProtKB-ARBA"/>
</dbReference>
<dbReference type="InterPro" id="IPR036291">
    <property type="entry name" value="NAD(P)-bd_dom_sf"/>
</dbReference>
<dbReference type="InterPro" id="IPR002347">
    <property type="entry name" value="SDR_fam"/>
</dbReference>
<keyword evidence="4" id="KW-1185">Reference proteome</keyword>
<dbReference type="FunFam" id="3.40.50.720:FF:000173">
    <property type="entry name" value="3-oxoacyl-[acyl-carrier protein] reductase"/>
    <property type="match status" value="1"/>
</dbReference>
<dbReference type="EMBL" id="WTUW01000002">
    <property type="protein sequence ID" value="MZR31063.1"/>
    <property type="molecule type" value="Genomic_DNA"/>
</dbReference>
<comment type="similarity">
    <text evidence="1">Belongs to the short-chain dehydrogenases/reductases (SDR) family.</text>
</comment>
<evidence type="ECO:0000256" key="1">
    <source>
        <dbReference type="ARBA" id="ARBA00006484"/>
    </source>
</evidence>
<dbReference type="Pfam" id="PF13561">
    <property type="entry name" value="adh_short_C2"/>
    <property type="match status" value="1"/>
</dbReference>
<gene>
    <name evidence="3" type="ORF">GQE98_10510</name>
</gene>
<dbReference type="NCBIfam" id="NF004777">
    <property type="entry name" value="PRK06123.1"/>
    <property type="match status" value="1"/>
</dbReference>
<protein>
    <submittedName>
        <fullName evidence="3">SDR family oxidoreductase</fullName>
    </submittedName>
</protein>
<dbReference type="AlphaFoldDB" id="A0A6L8W992"/>
<name>A0A6L8W992_9PROT</name>
<dbReference type="Proteomes" id="UP000476030">
    <property type="component" value="Unassembled WGS sequence"/>
</dbReference>
<comment type="caution">
    <text evidence="3">The sequence shown here is derived from an EMBL/GenBank/DDBJ whole genome shotgun (WGS) entry which is preliminary data.</text>
</comment>
<dbReference type="PRINTS" id="PR00080">
    <property type="entry name" value="SDRFAMILY"/>
</dbReference>
<evidence type="ECO:0000256" key="2">
    <source>
        <dbReference type="ARBA" id="ARBA00023002"/>
    </source>
</evidence>
<dbReference type="Gene3D" id="3.40.50.720">
    <property type="entry name" value="NAD(P)-binding Rossmann-like Domain"/>
    <property type="match status" value="1"/>
</dbReference>
<dbReference type="RefSeq" id="WP_161315593.1">
    <property type="nucleotide sequence ID" value="NZ_WTUW01000002.1"/>
</dbReference>
<dbReference type="PANTHER" id="PTHR48107:SF7">
    <property type="entry name" value="RE15974P"/>
    <property type="match status" value="1"/>
</dbReference>
<dbReference type="PANTHER" id="PTHR48107">
    <property type="entry name" value="NADPH-DEPENDENT ALDEHYDE REDUCTASE-LIKE PROTEIN, CHLOROPLASTIC-RELATED"/>
    <property type="match status" value="1"/>
</dbReference>
<reference evidence="3 4" key="1">
    <citation type="submission" date="2019-12" db="EMBL/GenBank/DDBJ databases">
        <title>Snethiella sp. nov. sp. isolated from sea sand.</title>
        <authorList>
            <person name="Kim J."/>
            <person name="Jeong S.E."/>
            <person name="Jung H.S."/>
            <person name="Jeon C.O."/>
        </authorList>
    </citation>
    <scope>NUCLEOTIDE SEQUENCE [LARGE SCALE GENOMIC DNA]</scope>
    <source>
        <strain evidence="3 4">DP05</strain>
    </source>
</reference>
<organism evidence="3 4">
    <name type="scientific">Sneathiella litorea</name>
    <dbReference type="NCBI Taxonomy" id="2606216"/>
    <lineage>
        <taxon>Bacteria</taxon>
        <taxon>Pseudomonadati</taxon>
        <taxon>Pseudomonadota</taxon>
        <taxon>Alphaproteobacteria</taxon>
        <taxon>Sneathiellales</taxon>
        <taxon>Sneathiellaceae</taxon>
        <taxon>Sneathiella</taxon>
    </lineage>
</organism>
<dbReference type="SUPFAM" id="SSF51735">
    <property type="entry name" value="NAD(P)-binding Rossmann-fold domains"/>
    <property type="match status" value="1"/>
</dbReference>
<dbReference type="PROSITE" id="PS00061">
    <property type="entry name" value="ADH_SHORT"/>
    <property type="match status" value="1"/>
</dbReference>
<evidence type="ECO:0000313" key="3">
    <source>
        <dbReference type="EMBL" id="MZR31063.1"/>
    </source>
</evidence>
<sequence length="248" mass="25613">MERSVIVTGGSRGIGRAISLGAAKAGYQVCVNYAHNAAAAGDVVSEIEATGGKAITVQADMTKEADILRMFETTDRELAPLAALVNNAGIVDTASKVEGMSLNRLERMFTTNITGPFLCAREAVKRLSTAHGGKGGGIVNISSVAAKLGSPGEYVDYAASKAAIDTMTIGLAKEVAAEGIRVNAVRPGVIYTDIHASGGEPGRVDRVKSMVPMQRGGEAGEIADTVLWLLSDKSSYVTGSLIDVSGGR</sequence>
<proteinExistence type="inferred from homology"/>
<evidence type="ECO:0000313" key="4">
    <source>
        <dbReference type="Proteomes" id="UP000476030"/>
    </source>
</evidence>
<dbReference type="PRINTS" id="PR00081">
    <property type="entry name" value="GDHRDH"/>
</dbReference>
<keyword evidence="2" id="KW-0560">Oxidoreductase</keyword>